<dbReference type="PROSITE" id="PS50003">
    <property type="entry name" value="PH_DOMAIN"/>
    <property type="match status" value="1"/>
</dbReference>
<dbReference type="GO" id="GO:0000281">
    <property type="term" value="P:mitotic cytokinesis"/>
    <property type="evidence" value="ECO:0007669"/>
    <property type="project" value="TreeGrafter"/>
</dbReference>
<reference evidence="8" key="1">
    <citation type="submission" date="2025-08" db="UniProtKB">
        <authorList>
            <consortium name="RefSeq"/>
        </authorList>
    </citation>
    <scope>IDENTIFICATION</scope>
    <source>
        <tissue evidence="8">Sperm</tissue>
    </source>
</reference>
<name>A0AAJ7XA18_PETMA</name>
<dbReference type="InterPro" id="IPR001849">
    <property type="entry name" value="PH_domain"/>
</dbReference>
<evidence type="ECO:0000256" key="4">
    <source>
        <dbReference type="ARBA" id="ARBA00071355"/>
    </source>
</evidence>
<dbReference type="FunFam" id="2.30.29.30:FF:000111">
    <property type="entry name" value="anillin isoform X1"/>
    <property type="match status" value="1"/>
</dbReference>
<dbReference type="Pfam" id="PF08174">
    <property type="entry name" value="Anillin"/>
    <property type="match status" value="1"/>
</dbReference>
<dbReference type="GO" id="GO:0005826">
    <property type="term" value="C:actomyosin contractile ring"/>
    <property type="evidence" value="ECO:0007669"/>
    <property type="project" value="TreeGrafter"/>
</dbReference>
<dbReference type="GO" id="GO:0000915">
    <property type="term" value="P:actomyosin contractile ring assembly"/>
    <property type="evidence" value="ECO:0007669"/>
    <property type="project" value="TreeGrafter"/>
</dbReference>
<evidence type="ECO:0000256" key="3">
    <source>
        <dbReference type="ARBA" id="ARBA00057106"/>
    </source>
</evidence>
<protein>
    <recommendedName>
        <fullName evidence="4">Anillin</fullName>
    </recommendedName>
</protein>
<keyword evidence="1" id="KW-0175">Coiled coil</keyword>
<dbReference type="CDD" id="cd01263">
    <property type="entry name" value="PH_anillin"/>
    <property type="match status" value="1"/>
</dbReference>
<dbReference type="PANTHER" id="PTHR21538:SF23">
    <property type="entry name" value="ANILLIN"/>
    <property type="match status" value="1"/>
</dbReference>
<feature type="compositionally biased region" description="Polar residues" evidence="5">
    <location>
        <begin position="129"/>
        <end position="145"/>
    </location>
</feature>
<dbReference type="AlphaFoldDB" id="A0AAJ7XA18"/>
<comment type="function">
    <text evidence="3">Required for cytokinesis. Essential for the structural integrity of the cleavage furrow and for completion of cleavage furrow ingression. Plays a role in bleb assembly during metaphase and anaphase of mitosis. May play a significant role in podocyte cell migration.</text>
</comment>
<feature type="region of interest" description="Disordered" evidence="5">
    <location>
        <begin position="30"/>
        <end position="50"/>
    </location>
</feature>
<feature type="compositionally biased region" description="Basic and acidic residues" evidence="5">
    <location>
        <begin position="478"/>
        <end position="495"/>
    </location>
</feature>
<dbReference type="Gene3D" id="2.30.29.30">
    <property type="entry name" value="Pleckstrin-homology domain (PH domain)/Phosphotyrosine-binding domain (PTB)"/>
    <property type="match status" value="1"/>
</dbReference>
<dbReference type="InterPro" id="IPR051364">
    <property type="entry name" value="Cytokinesis/Rho-signaling"/>
</dbReference>
<feature type="domain" description="PH" evidence="6">
    <location>
        <begin position="837"/>
        <end position="961"/>
    </location>
</feature>
<dbReference type="Proteomes" id="UP001318040">
    <property type="component" value="Chromosome 45"/>
</dbReference>
<evidence type="ECO:0000313" key="7">
    <source>
        <dbReference type="Proteomes" id="UP001318040"/>
    </source>
</evidence>
<keyword evidence="7" id="KW-1185">Reference proteome</keyword>
<feature type="region of interest" description="Disordered" evidence="5">
    <location>
        <begin position="725"/>
        <end position="744"/>
    </location>
</feature>
<feature type="region of interest" description="Disordered" evidence="5">
    <location>
        <begin position="394"/>
        <end position="435"/>
    </location>
</feature>
<accession>A0AAJ7XA18</accession>
<dbReference type="KEGG" id="pmrn:116952128"/>
<sequence length="974" mass="106292">MTSLSSEVPVAFTQTSLKAPVITRDALRDSSNARRDVVWRGPAPSGARNATPRFKLIADSADTFNPVYSSTPARLRQNSGAMDPFTQKLLERTRARRELLQQKMSERPSPSKRLREPLTDANMRGGTLTPLTTQEPPCGKSNQVGASIPSPSKRLCAGDVTLEGGSSPAPRSQSLDSRRVERSVKADTPAIASVRSRLRNLSQQIGDEEESSENWPGPVSPTWGPRARLDVRPSPVRRVGPAALAQRISSWEGHSASPPTTGAPLLPPPPQRAVGTTAHQEVDVLLVVHSTKVVFPEAMTTEIPLLAAAADDRCENNLPAVLPGDDTPATGLSERQLRTQAALAKLRELRAKDPAALRQRIQECSVGAAITALAGTDDERRSAEDEGAPIFLHIASPPLKVTGQNDDQEVNPVERSDGGEEEAEGGGGDGVERTSCLPAIDRLPEGALVQDDEGSSGTNDAVKSPALPTSPPPSVSLHQEEMRDAGTAEGEHTAEDTGLPYSVDAYRTQRRAAQPPKPQSSMPFLRGDQKPPPAAQHQRQQGQATKERVKLLNGEIASQQRIIQQASQALNCCVDEDHGKGSVEEAEAERLLLISTEKRLALLIELNDLKGQQAPEDGQQQPARSDARMAPSKAEVCRGTVLVSNVCLPLKADFVCSLASKPDRCNYYFFVLFRHGSTDVVATPLASTLHSMDGDSLAFPTKFSLEGVQSDFEIDVEVYSLAQRKDGEPSDKRRRSTKSKVMTPKKLLTSITRNHPYSPAMSSAGGPNAVRVSNFSLVGSHKITRASLGTSRFLLDKMKFDGKVRHLLGDEFQEKVPFLSPLEGPIFLKVECRAASAVEHRGFLTVFEDVGGLGAWHRRWFVLAGMRLSYWTYPDDERSKEALGQVRLAEVEEPRVGPASREACARPNTLELRTARAARPHDCQTLVRKRKDALLVSRYWLSADTKEERDLWMNKVNQVLLDLRTWQPRSSCKP</sequence>
<dbReference type="GeneID" id="116952128"/>
<dbReference type="InterPro" id="IPR011993">
    <property type="entry name" value="PH-like_dom_sf"/>
</dbReference>
<proteinExistence type="predicted"/>
<evidence type="ECO:0000259" key="6">
    <source>
        <dbReference type="PROSITE" id="PS50003"/>
    </source>
</evidence>
<comment type="subcellular location">
    <subcellularLocation>
        <location evidence="2">Cell projection</location>
        <location evidence="2">Bleb</location>
    </subcellularLocation>
</comment>
<dbReference type="GO" id="GO:0031106">
    <property type="term" value="P:septin ring organization"/>
    <property type="evidence" value="ECO:0007669"/>
    <property type="project" value="TreeGrafter"/>
</dbReference>
<dbReference type="SMART" id="SM00233">
    <property type="entry name" value="PH"/>
    <property type="match status" value="1"/>
</dbReference>
<feature type="region of interest" description="Disordered" evidence="5">
    <location>
        <begin position="101"/>
        <end position="188"/>
    </location>
</feature>
<dbReference type="InterPro" id="IPR037840">
    <property type="entry name" value="PH_Anillin"/>
</dbReference>
<evidence type="ECO:0000256" key="1">
    <source>
        <dbReference type="ARBA" id="ARBA00023054"/>
    </source>
</evidence>
<dbReference type="Pfam" id="PF00169">
    <property type="entry name" value="PH"/>
    <property type="match status" value="1"/>
</dbReference>
<dbReference type="RefSeq" id="XP_032827074.1">
    <property type="nucleotide sequence ID" value="XM_032971183.1"/>
</dbReference>
<organism evidence="7 8">
    <name type="scientific">Petromyzon marinus</name>
    <name type="common">Sea lamprey</name>
    <dbReference type="NCBI Taxonomy" id="7757"/>
    <lineage>
        <taxon>Eukaryota</taxon>
        <taxon>Metazoa</taxon>
        <taxon>Chordata</taxon>
        <taxon>Craniata</taxon>
        <taxon>Vertebrata</taxon>
        <taxon>Cyclostomata</taxon>
        <taxon>Hyperoartia</taxon>
        <taxon>Petromyzontiformes</taxon>
        <taxon>Petromyzontidae</taxon>
        <taxon>Petromyzon</taxon>
    </lineage>
</organism>
<feature type="region of interest" description="Disordered" evidence="5">
    <location>
        <begin position="252"/>
        <end position="272"/>
    </location>
</feature>
<dbReference type="GO" id="GO:0032059">
    <property type="term" value="C:bleb"/>
    <property type="evidence" value="ECO:0007669"/>
    <property type="project" value="UniProtKB-SubCell"/>
</dbReference>
<feature type="region of interest" description="Disordered" evidence="5">
    <location>
        <begin position="202"/>
        <end position="228"/>
    </location>
</feature>
<evidence type="ECO:0000256" key="2">
    <source>
        <dbReference type="ARBA" id="ARBA00043945"/>
    </source>
</evidence>
<gene>
    <name evidence="8" type="primary">LOC116952128</name>
</gene>
<dbReference type="PANTHER" id="PTHR21538">
    <property type="entry name" value="ANILLIN/RHOTEKIN RTKN"/>
    <property type="match status" value="1"/>
</dbReference>
<evidence type="ECO:0000256" key="5">
    <source>
        <dbReference type="SAM" id="MobiDB-lite"/>
    </source>
</evidence>
<evidence type="ECO:0000313" key="8">
    <source>
        <dbReference type="RefSeq" id="XP_032827074.1"/>
    </source>
</evidence>
<feature type="compositionally biased region" description="Basic and acidic residues" evidence="5">
    <location>
        <begin position="176"/>
        <end position="185"/>
    </location>
</feature>
<feature type="region of interest" description="Disordered" evidence="5">
    <location>
        <begin position="447"/>
        <end position="547"/>
    </location>
</feature>
<dbReference type="SUPFAM" id="SSF50729">
    <property type="entry name" value="PH domain-like"/>
    <property type="match status" value="1"/>
</dbReference>
<dbReference type="InterPro" id="IPR012966">
    <property type="entry name" value="AHD"/>
</dbReference>